<dbReference type="Proteomes" id="UP001431783">
    <property type="component" value="Unassembled WGS sequence"/>
</dbReference>
<dbReference type="GO" id="GO:0006357">
    <property type="term" value="P:regulation of transcription by RNA polymerase II"/>
    <property type="evidence" value="ECO:0007669"/>
    <property type="project" value="TreeGrafter"/>
</dbReference>
<feature type="domain" description="C2H2-type" evidence="10">
    <location>
        <begin position="130"/>
        <end position="157"/>
    </location>
</feature>
<keyword evidence="6" id="KW-0804">Transcription</keyword>
<evidence type="ECO:0000256" key="5">
    <source>
        <dbReference type="ARBA" id="ARBA00023015"/>
    </source>
</evidence>
<feature type="region of interest" description="Disordered" evidence="9">
    <location>
        <begin position="336"/>
        <end position="361"/>
    </location>
</feature>
<evidence type="ECO:0000256" key="7">
    <source>
        <dbReference type="ARBA" id="ARBA00023242"/>
    </source>
</evidence>
<reference evidence="11 12" key="1">
    <citation type="submission" date="2023-03" db="EMBL/GenBank/DDBJ databases">
        <title>Genome insight into feeding habits of ladybird beetles.</title>
        <authorList>
            <person name="Li H.-S."/>
            <person name="Huang Y.-H."/>
            <person name="Pang H."/>
        </authorList>
    </citation>
    <scope>NUCLEOTIDE SEQUENCE [LARGE SCALE GENOMIC DNA]</scope>
    <source>
        <strain evidence="11">SYSU_2023b</strain>
        <tissue evidence="11">Whole body</tissue>
    </source>
</reference>
<keyword evidence="7" id="KW-0539">Nucleus</keyword>
<dbReference type="EMBL" id="JARQZJ010000101">
    <property type="protein sequence ID" value="KAK9886604.1"/>
    <property type="molecule type" value="Genomic_DNA"/>
</dbReference>
<keyword evidence="5" id="KW-0805">Transcription regulation</keyword>
<feature type="compositionally biased region" description="Polar residues" evidence="9">
    <location>
        <begin position="396"/>
        <end position="417"/>
    </location>
</feature>
<keyword evidence="4" id="KW-0862">Zinc</keyword>
<dbReference type="InterPro" id="IPR036236">
    <property type="entry name" value="Znf_C2H2_sf"/>
</dbReference>
<evidence type="ECO:0000256" key="9">
    <source>
        <dbReference type="SAM" id="MobiDB-lite"/>
    </source>
</evidence>
<feature type="compositionally biased region" description="Basic and acidic residues" evidence="9">
    <location>
        <begin position="418"/>
        <end position="430"/>
    </location>
</feature>
<feature type="region of interest" description="Disordered" evidence="9">
    <location>
        <begin position="396"/>
        <end position="430"/>
    </location>
</feature>
<dbReference type="SUPFAM" id="SSF57667">
    <property type="entry name" value="beta-beta-alpha zinc fingers"/>
    <property type="match status" value="1"/>
</dbReference>
<evidence type="ECO:0000313" key="11">
    <source>
        <dbReference type="EMBL" id="KAK9886604.1"/>
    </source>
</evidence>
<proteinExistence type="predicted"/>
<dbReference type="Pfam" id="PF13894">
    <property type="entry name" value="zf-C2H2_4"/>
    <property type="match status" value="1"/>
</dbReference>
<dbReference type="SMART" id="SM00355">
    <property type="entry name" value="ZnF_C2H2"/>
    <property type="match status" value="2"/>
</dbReference>
<sequence>MNSAQNNFCIICKTIPVSEINGKDENANTSSMFCEKCSHELNDVTRKFEKKQSDIEEKQSGSRDTHNKILVREEMEIDPVLFIAALGLRRVSDIQNLKKEPSYPENARNFQTIQPKVLDMDNKLGKNRTFQCPECCKNYSSNSNLRRHFRTHVKTVSRDEENTAKNTQKSLVREEITTDPLFANVDIDNKLKQSKSFQCPKCEKNFYSNYNMRRHYKTHVETVSTDDGNKENTAKNTHNKIYVVKRNETDRDISDISEFAEAQNDAKKLEMSSRSTLPTTDQDIHASEFQNLKRKRCTSQGENYFGTVKKQKTNIDKPEKDRTEECPTCSKILRIDSEKQPNIGEKQSEGRYTQNESHVTEETGTDELVFCDQEGRAKITANLCLVPLTEFQTSEINPRSSRNDYNSLTSNNEQNQEIEVRESKPHKCPE</sequence>
<organism evidence="11 12">
    <name type="scientific">Henosepilachna vigintioctopunctata</name>
    <dbReference type="NCBI Taxonomy" id="420089"/>
    <lineage>
        <taxon>Eukaryota</taxon>
        <taxon>Metazoa</taxon>
        <taxon>Ecdysozoa</taxon>
        <taxon>Arthropoda</taxon>
        <taxon>Hexapoda</taxon>
        <taxon>Insecta</taxon>
        <taxon>Pterygota</taxon>
        <taxon>Neoptera</taxon>
        <taxon>Endopterygota</taxon>
        <taxon>Coleoptera</taxon>
        <taxon>Polyphaga</taxon>
        <taxon>Cucujiformia</taxon>
        <taxon>Coccinelloidea</taxon>
        <taxon>Coccinellidae</taxon>
        <taxon>Epilachninae</taxon>
        <taxon>Epilachnini</taxon>
        <taxon>Henosepilachna</taxon>
    </lineage>
</organism>
<keyword evidence="3 8" id="KW-0863">Zinc-finger</keyword>
<evidence type="ECO:0000256" key="4">
    <source>
        <dbReference type="ARBA" id="ARBA00022833"/>
    </source>
</evidence>
<evidence type="ECO:0000256" key="8">
    <source>
        <dbReference type="PROSITE-ProRule" id="PRU00042"/>
    </source>
</evidence>
<keyword evidence="12" id="KW-1185">Reference proteome</keyword>
<name>A0AAW1V404_9CUCU</name>
<keyword evidence="2" id="KW-0479">Metal-binding</keyword>
<dbReference type="PROSITE" id="PS00028">
    <property type="entry name" value="ZINC_FINGER_C2H2_1"/>
    <property type="match status" value="2"/>
</dbReference>
<dbReference type="AlphaFoldDB" id="A0AAW1V404"/>
<accession>A0AAW1V404</accession>
<dbReference type="PANTHER" id="PTHR46179:SF13">
    <property type="entry name" value="C2H2-TYPE DOMAIN-CONTAINING PROTEIN"/>
    <property type="match status" value="1"/>
</dbReference>
<protein>
    <recommendedName>
        <fullName evidence="10">C2H2-type domain-containing protein</fullName>
    </recommendedName>
</protein>
<evidence type="ECO:0000259" key="10">
    <source>
        <dbReference type="PROSITE" id="PS50157"/>
    </source>
</evidence>
<dbReference type="InterPro" id="IPR013087">
    <property type="entry name" value="Znf_C2H2_type"/>
</dbReference>
<dbReference type="PANTHER" id="PTHR46179">
    <property type="entry name" value="ZINC FINGER PROTEIN"/>
    <property type="match status" value="1"/>
</dbReference>
<evidence type="ECO:0000313" key="12">
    <source>
        <dbReference type="Proteomes" id="UP001431783"/>
    </source>
</evidence>
<dbReference type="Gene3D" id="3.30.160.60">
    <property type="entry name" value="Classic Zinc Finger"/>
    <property type="match status" value="2"/>
</dbReference>
<dbReference type="GO" id="GO:0008270">
    <property type="term" value="F:zinc ion binding"/>
    <property type="evidence" value="ECO:0007669"/>
    <property type="project" value="UniProtKB-KW"/>
</dbReference>
<dbReference type="Pfam" id="PF00096">
    <property type="entry name" value="zf-C2H2"/>
    <property type="match status" value="1"/>
</dbReference>
<evidence type="ECO:0000256" key="2">
    <source>
        <dbReference type="ARBA" id="ARBA00022723"/>
    </source>
</evidence>
<feature type="domain" description="C2H2-type" evidence="10">
    <location>
        <begin position="197"/>
        <end position="224"/>
    </location>
</feature>
<gene>
    <name evidence="11" type="ORF">WA026_017526</name>
</gene>
<evidence type="ECO:0000256" key="1">
    <source>
        <dbReference type="ARBA" id="ARBA00004123"/>
    </source>
</evidence>
<dbReference type="GO" id="GO:0005634">
    <property type="term" value="C:nucleus"/>
    <property type="evidence" value="ECO:0007669"/>
    <property type="project" value="UniProtKB-SubCell"/>
</dbReference>
<comment type="caution">
    <text evidence="11">The sequence shown here is derived from an EMBL/GenBank/DDBJ whole genome shotgun (WGS) entry which is preliminary data.</text>
</comment>
<comment type="subcellular location">
    <subcellularLocation>
        <location evidence="1">Nucleus</location>
    </subcellularLocation>
</comment>
<evidence type="ECO:0000256" key="6">
    <source>
        <dbReference type="ARBA" id="ARBA00023163"/>
    </source>
</evidence>
<evidence type="ECO:0000256" key="3">
    <source>
        <dbReference type="ARBA" id="ARBA00022771"/>
    </source>
</evidence>
<dbReference type="InterPro" id="IPR051061">
    <property type="entry name" value="Zinc_finger_trans_reg"/>
</dbReference>
<dbReference type="PROSITE" id="PS50157">
    <property type="entry name" value="ZINC_FINGER_C2H2_2"/>
    <property type="match status" value="2"/>
</dbReference>